<dbReference type="Gramene" id="OE9A099966T1">
    <property type="protein sequence ID" value="OE9A099966C1"/>
    <property type="gene ID" value="OE9A099966"/>
</dbReference>
<reference evidence="1 2" key="1">
    <citation type="submission" date="2019-12" db="EMBL/GenBank/DDBJ databases">
        <authorList>
            <person name="Alioto T."/>
            <person name="Alioto T."/>
            <person name="Gomez Garrido J."/>
        </authorList>
    </citation>
    <scope>NUCLEOTIDE SEQUENCE [LARGE SCALE GENOMIC DNA]</scope>
</reference>
<comment type="caution">
    <text evidence="1">The sequence shown here is derived from an EMBL/GenBank/DDBJ whole genome shotgun (WGS) entry which is preliminary data.</text>
</comment>
<proteinExistence type="predicted"/>
<name>A0A8S0SJD9_OLEEU</name>
<evidence type="ECO:0000313" key="2">
    <source>
        <dbReference type="Proteomes" id="UP000594638"/>
    </source>
</evidence>
<sequence>MASGEGFLTMGQREILRIAMENAEVISLLSLASSPKATVEEAFFGGGYGLSMVVYSKKIENGMEKNLLELEWDSKDEDNKPMVSVAGDNGAGG</sequence>
<accession>A0A8S0SJD9</accession>
<gene>
    <name evidence="1" type="ORF">OLEA9_A099966</name>
</gene>
<protein>
    <submittedName>
        <fullName evidence="1">Uncharacterized protein</fullName>
    </submittedName>
</protein>
<organism evidence="1 2">
    <name type="scientific">Olea europaea subsp. europaea</name>
    <dbReference type="NCBI Taxonomy" id="158383"/>
    <lineage>
        <taxon>Eukaryota</taxon>
        <taxon>Viridiplantae</taxon>
        <taxon>Streptophyta</taxon>
        <taxon>Embryophyta</taxon>
        <taxon>Tracheophyta</taxon>
        <taxon>Spermatophyta</taxon>
        <taxon>Magnoliopsida</taxon>
        <taxon>eudicotyledons</taxon>
        <taxon>Gunneridae</taxon>
        <taxon>Pentapetalae</taxon>
        <taxon>asterids</taxon>
        <taxon>lamiids</taxon>
        <taxon>Lamiales</taxon>
        <taxon>Oleaceae</taxon>
        <taxon>Oleeae</taxon>
        <taxon>Olea</taxon>
    </lineage>
</organism>
<dbReference type="AlphaFoldDB" id="A0A8S0SJD9"/>
<keyword evidence="2" id="KW-1185">Reference proteome</keyword>
<evidence type="ECO:0000313" key="1">
    <source>
        <dbReference type="EMBL" id="CAA2992962.1"/>
    </source>
</evidence>
<dbReference type="EMBL" id="CACTIH010005443">
    <property type="protein sequence ID" value="CAA2992962.1"/>
    <property type="molecule type" value="Genomic_DNA"/>
</dbReference>
<dbReference type="Proteomes" id="UP000594638">
    <property type="component" value="Unassembled WGS sequence"/>
</dbReference>